<name>A0A0N1JSQ3_9NEIS</name>
<keyword evidence="5" id="KW-1185">Reference proteome</keyword>
<dbReference type="Pfam" id="PF01434">
    <property type="entry name" value="Peptidase_M41"/>
    <property type="match status" value="1"/>
</dbReference>
<feature type="transmembrane region" description="Helical" evidence="2">
    <location>
        <begin position="132"/>
        <end position="151"/>
    </location>
</feature>
<dbReference type="PANTHER" id="PTHR23076:SF37">
    <property type="entry name" value="ATP-DEPENDENT ZINC METALLOPROTEASE FTSH 4, MITOCHONDRIAL"/>
    <property type="match status" value="1"/>
</dbReference>
<dbReference type="InterPro" id="IPR003959">
    <property type="entry name" value="ATPase_AAA_core"/>
</dbReference>
<dbReference type="InterPro" id="IPR037219">
    <property type="entry name" value="Peptidase_M41-like"/>
</dbReference>
<keyword evidence="2" id="KW-0472">Membrane</keyword>
<keyword evidence="4" id="KW-0645">Protease</keyword>
<accession>A0A0N1JSQ3</accession>
<dbReference type="SUPFAM" id="SSF52540">
    <property type="entry name" value="P-loop containing nucleoside triphosphate hydrolases"/>
    <property type="match status" value="1"/>
</dbReference>
<dbReference type="Proteomes" id="UP000037939">
    <property type="component" value="Unassembled WGS sequence"/>
</dbReference>
<keyword evidence="1" id="KW-0067">ATP-binding</keyword>
<proteinExistence type="inferred from homology"/>
<dbReference type="GO" id="GO:0005524">
    <property type="term" value="F:ATP binding"/>
    <property type="evidence" value="ECO:0007669"/>
    <property type="project" value="UniProtKB-KW"/>
</dbReference>
<dbReference type="PANTHER" id="PTHR23076">
    <property type="entry name" value="METALLOPROTEASE M41 FTSH"/>
    <property type="match status" value="1"/>
</dbReference>
<sequence>MESLESLKEQWKLILAAVVIGAAVIFALVAAPWKGTSVSTTGQSVAFAQMRDEPALWTANERDVSTLLNDMESHQIAAAGVTAAGILVSTQAGDHYYVADKAGRFTPVVLNAYGKDATFPLMSLEKSTFWNFQWSDLAALGIFAFMGVAIYRQFQGGFRLLGKKTDVTFADVIGAGEAKAAFNDVISYLKDPDSFAEIGARPPKGILLSGAPGTGKTRLAQAVAGECGVNFIATTGSDFTAMFYGVGVQRVKSLFRKARKNAPCVLFIDEIDGIGKRTSTAHGGAVEAEANRIINAILAEMDGFANNSGVIVIGATNFADHVDEALRREGRFDRKIQVRLPDLKDREALFDLYSKKIKAAPELDFAQMARLTTGLTPAAIAYIVNHSALVAARANKHSVEQEHMMEALEVCRIGEDTGGGDAMTPDERERIAVHEAGHAILAKVLNTGRLEKVTILPRGPALGITLVTPEQDKHLHRRSELENRIKMLLGGRCAELLLAHEASSGASSDLKEASKLALTMVATLGLGDTGRLLNYEAVGEMRLPFNSDRALDEANDLLERLHGETEALLLHYSAALKAVTRELLEHETIAGDVVIRAVEEVDAGVELQAA</sequence>
<keyword evidence="2" id="KW-1133">Transmembrane helix</keyword>
<feature type="transmembrane region" description="Helical" evidence="2">
    <location>
        <begin position="12"/>
        <end position="33"/>
    </location>
</feature>
<dbReference type="OrthoDB" id="9809379at2"/>
<dbReference type="InterPro" id="IPR027417">
    <property type="entry name" value="P-loop_NTPase"/>
</dbReference>
<dbReference type="SMART" id="SM00382">
    <property type="entry name" value="AAA"/>
    <property type="match status" value="1"/>
</dbReference>
<evidence type="ECO:0000256" key="1">
    <source>
        <dbReference type="RuleBase" id="RU003651"/>
    </source>
</evidence>
<dbReference type="Pfam" id="PF00004">
    <property type="entry name" value="AAA"/>
    <property type="match status" value="1"/>
</dbReference>
<dbReference type="GO" id="GO:0004222">
    <property type="term" value="F:metalloendopeptidase activity"/>
    <property type="evidence" value="ECO:0007669"/>
    <property type="project" value="InterPro"/>
</dbReference>
<comment type="caution">
    <text evidence="4">The sequence shown here is derived from an EMBL/GenBank/DDBJ whole genome shotgun (WGS) entry which is preliminary data.</text>
</comment>
<dbReference type="FunFam" id="3.40.50.300:FF:002568">
    <property type="entry name" value="Cell division protein (FtsH)"/>
    <property type="match status" value="1"/>
</dbReference>
<dbReference type="GO" id="GO:0006508">
    <property type="term" value="P:proteolysis"/>
    <property type="evidence" value="ECO:0007669"/>
    <property type="project" value="UniProtKB-KW"/>
</dbReference>
<dbReference type="PATRIC" id="fig|857265.3.peg.2093"/>
<evidence type="ECO:0000313" key="5">
    <source>
        <dbReference type="Proteomes" id="UP000037939"/>
    </source>
</evidence>
<dbReference type="STRING" id="857265.WG78_10190"/>
<dbReference type="InterPro" id="IPR003593">
    <property type="entry name" value="AAA+_ATPase"/>
</dbReference>
<dbReference type="GO" id="GO:0004176">
    <property type="term" value="F:ATP-dependent peptidase activity"/>
    <property type="evidence" value="ECO:0007669"/>
    <property type="project" value="InterPro"/>
</dbReference>
<keyword evidence="1" id="KW-0547">Nucleotide-binding</keyword>
<dbReference type="Gene3D" id="1.20.58.760">
    <property type="entry name" value="Peptidase M41"/>
    <property type="match status" value="1"/>
</dbReference>
<gene>
    <name evidence="4" type="primary">ftsH_2</name>
    <name evidence="4" type="ORF">WG78_10190</name>
</gene>
<dbReference type="InterPro" id="IPR000642">
    <property type="entry name" value="Peptidase_M41"/>
</dbReference>
<evidence type="ECO:0000259" key="3">
    <source>
        <dbReference type="SMART" id="SM00382"/>
    </source>
</evidence>
<dbReference type="EMBL" id="LAQT01000008">
    <property type="protein sequence ID" value="KPC52851.1"/>
    <property type="molecule type" value="Genomic_DNA"/>
</dbReference>
<evidence type="ECO:0000256" key="2">
    <source>
        <dbReference type="SAM" id="Phobius"/>
    </source>
</evidence>
<comment type="similarity">
    <text evidence="1">Belongs to the AAA ATPase family.</text>
</comment>
<dbReference type="PROSITE" id="PS00674">
    <property type="entry name" value="AAA"/>
    <property type="match status" value="1"/>
</dbReference>
<protein>
    <submittedName>
        <fullName evidence="4">ATP-dependent zinc metalloprotease FtsH</fullName>
        <ecNumber evidence="4">3.4.24.-</ecNumber>
    </submittedName>
</protein>
<dbReference type="SUPFAM" id="SSF140990">
    <property type="entry name" value="FtsH protease domain-like"/>
    <property type="match status" value="1"/>
</dbReference>
<dbReference type="AlphaFoldDB" id="A0A0N1JSQ3"/>
<dbReference type="Gene3D" id="3.40.50.300">
    <property type="entry name" value="P-loop containing nucleotide triphosphate hydrolases"/>
    <property type="match status" value="1"/>
</dbReference>
<dbReference type="GO" id="GO:0016887">
    <property type="term" value="F:ATP hydrolysis activity"/>
    <property type="evidence" value="ECO:0007669"/>
    <property type="project" value="InterPro"/>
</dbReference>
<evidence type="ECO:0000313" key="4">
    <source>
        <dbReference type="EMBL" id="KPC52851.1"/>
    </source>
</evidence>
<organism evidence="4 5">
    <name type="scientific">Amantichitinum ursilacus</name>
    <dbReference type="NCBI Taxonomy" id="857265"/>
    <lineage>
        <taxon>Bacteria</taxon>
        <taxon>Pseudomonadati</taxon>
        <taxon>Pseudomonadota</taxon>
        <taxon>Betaproteobacteria</taxon>
        <taxon>Neisseriales</taxon>
        <taxon>Chitinibacteraceae</taxon>
        <taxon>Amantichitinum</taxon>
    </lineage>
</organism>
<dbReference type="EC" id="3.4.24.-" evidence="4"/>
<feature type="domain" description="AAA+ ATPase" evidence="3">
    <location>
        <begin position="202"/>
        <end position="342"/>
    </location>
</feature>
<dbReference type="Gene3D" id="1.10.8.60">
    <property type="match status" value="1"/>
</dbReference>
<dbReference type="InterPro" id="IPR003960">
    <property type="entry name" value="ATPase_AAA_CS"/>
</dbReference>
<dbReference type="RefSeq" id="WP_053937699.1">
    <property type="nucleotide sequence ID" value="NZ_LAQT01000008.1"/>
</dbReference>
<dbReference type="GO" id="GO:0045037">
    <property type="term" value="P:protein import into chloroplast stroma"/>
    <property type="evidence" value="ECO:0007669"/>
    <property type="project" value="TreeGrafter"/>
</dbReference>
<keyword evidence="4" id="KW-0378">Hydrolase</keyword>
<keyword evidence="4" id="KW-0482">Metalloprotease</keyword>
<reference evidence="4 5" key="1">
    <citation type="submission" date="2015-07" db="EMBL/GenBank/DDBJ databases">
        <title>Draft genome sequence of the Amantichitinum ursilacus IGB-41, a new chitin-degrading bacterium.</title>
        <authorList>
            <person name="Kirstahler P."/>
            <person name="Guenther M."/>
            <person name="Grumaz C."/>
            <person name="Rupp S."/>
            <person name="Zibek S."/>
            <person name="Sohn K."/>
        </authorList>
    </citation>
    <scope>NUCLEOTIDE SEQUENCE [LARGE SCALE GENOMIC DNA]</scope>
    <source>
        <strain evidence="4 5">IGB-41</strain>
    </source>
</reference>
<keyword evidence="2" id="KW-0812">Transmembrane</keyword>